<keyword evidence="1 2" id="KW-0663">Pyridoxal phosphate</keyword>
<dbReference type="FunFam" id="3.20.20.10:FF:000011">
    <property type="entry name" value="Pyridoxal phosphate homeostasis protein"/>
    <property type="match status" value="1"/>
</dbReference>
<dbReference type="CDD" id="cd00635">
    <property type="entry name" value="PLPDE_III_YBL036c_like"/>
    <property type="match status" value="1"/>
</dbReference>
<dbReference type="PROSITE" id="PS01211">
    <property type="entry name" value="UPF0001"/>
    <property type="match status" value="1"/>
</dbReference>
<evidence type="ECO:0000256" key="1">
    <source>
        <dbReference type="ARBA" id="ARBA00022898"/>
    </source>
</evidence>
<name>A0AB39HU60_9BACI</name>
<feature type="modified residue" description="N6-(pyridoxal phosphate)lysine" evidence="2 3">
    <location>
        <position position="35"/>
    </location>
</feature>
<accession>A0AB39HU60</accession>
<sequence length="223" mass="25221">MDIKTNLAYIQENIRKACEKTNRDLSEITIIGVTKYVTIERTIEAMEAGVHHFGENRAEGLLEKYNHIDQPAKWHFIGTLQTRKVKDIIDKVEAIHSLDRESLAKQINNRANRVIDCFVQVNVSEEESKHGLAVADVIPFVELLAAYENIRVVGLMTMAPHVSDEEVLRKTFKDLAQLRDVIMTKNYAHAPCKYLSMGMSNDYEIAVEEGATHIRIGSKLVGS</sequence>
<organism evidence="6">
    <name type="scientific">Ornithinibacillus sp. 4-3</name>
    <dbReference type="NCBI Taxonomy" id="3231488"/>
    <lineage>
        <taxon>Bacteria</taxon>
        <taxon>Bacillati</taxon>
        <taxon>Bacillota</taxon>
        <taxon>Bacilli</taxon>
        <taxon>Bacillales</taxon>
        <taxon>Bacillaceae</taxon>
        <taxon>Ornithinibacillus</taxon>
    </lineage>
</organism>
<dbReference type="PANTHER" id="PTHR10146">
    <property type="entry name" value="PROLINE SYNTHETASE CO-TRANSCRIBED BACTERIAL HOMOLOG PROTEIN"/>
    <property type="match status" value="1"/>
</dbReference>
<comment type="similarity">
    <text evidence="2 4">Belongs to the pyridoxal phosphate-binding protein YggS/PROSC family.</text>
</comment>
<dbReference type="HAMAP" id="MF_02087">
    <property type="entry name" value="PLP_homeostasis"/>
    <property type="match status" value="1"/>
</dbReference>
<dbReference type="GO" id="GO:0030170">
    <property type="term" value="F:pyridoxal phosphate binding"/>
    <property type="evidence" value="ECO:0007669"/>
    <property type="project" value="UniProtKB-UniRule"/>
</dbReference>
<dbReference type="Gene3D" id="3.20.20.10">
    <property type="entry name" value="Alanine racemase"/>
    <property type="match status" value="1"/>
</dbReference>
<dbReference type="SUPFAM" id="SSF51419">
    <property type="entry name" value="PLP-binding barrel"/>
    <property type="match status" value="1"/>
</dbReference>
<dbReference type="AlphaFoldDB" id="A0AB39HU60"/>
<dbReference type="NCBIfam" id="TIGR00044">
    <property type="entry name" value="YggS family pyridoxal phosphate-dependent enzyme"/>
    <property type="match status" value="1"/>
</dbReference>
<reference evidence="6" key="1">
    <citation type="submission" date="2024-07" db="EMBL/GenBank/DDBJ databases">
        <title>Halotolerant mesophilic bacterium Ornithinibacillus sp. 4-3, sp. nov., isolated from soil.</title>
        <authorList>
            <person name="Sidarenka A.V."/>
            <person name="Guliayeva D.E."/>
            <person name="Leanovich S.I."/>
            <person name="Hileuskaya K.S."/>
            <person name="Akhremchuk A.E."/>
            <person name="Sikolenko M.A."/>
            <person name="Valentovich L.N."/>
        </authorList>
    </citation>
    <scope>NUCLEOTIDE SEQUENCE</scope>
    <source>
        <strain evidence="6">4-3</strain>
    </source>
</reference>
<comment type="cofactor">
    <cofactor evidence="3">
        <name>pyridoxal 5'-phosphate</name>
        <dbReference type="ChEBI" id="CHEBI:597326"/>
    </cofactor>
</comment>
<dbReference type="InterPro" id="IPR001608">
    <property type="entry name" value="Ala_racemase_N"/>
</dbReference>
<dbReference type="InterPro" id="IPR011078">
    <property type="entry name" value="PyrdxlP_homeostasis"/>
</dbReference>
<gene>
    <name evidence="6" type="ORF">AB4Y30_06870</name>
</gene>
<evidence type="ECO:0000256" key="3">
    <source>
        <dbReference type="PIRSR" id="PIRSR004848-1"/>
    </source>
</evidence>
<evidence type="ECO:0000256" key="4">
    <source>
        <dbReference type="RuleBase" id="RU004514"/>
    </source>
</evidence>
<dbReference type="PIRSF" id="PIRSF004848">
    <property type="entry name" value="YBL036c_PLPDEIII"/>
    <property type="match status" value="1"/>
</dbReference>
<dbReference type="RefSeq" id="WP_368654742.1">
    <property type="nucleotide sequence ID" value="NZ_CP162599.1"/>
</dbReference>
<dbReference type="InterPro" id="IPR029066">
    <property type="entry name" value="PLP-binding_barrel"/>
</dbReference>
<dbReference type="PANTHER" id="PTHR10146:SF14">
    <property type="entry name" value="PYRIDOXAL PHOSPHATE HOMEOSTASIS PROTEIN"/>
    <property type="match status" value="1"/>
</dbReference>
<feature type="domain" description="Alanine racemase N-terminal" evidence="5">
    <location>
        <begin position="6"/>
        <end position="222"/>
    </location>
</feature>
<proteinExistence type="inferred from homology"/>
<dbReference type="Pfam" id="PF01168">
    <property type="entry name" value="Ala_racemase_N"/>
    <property type="match status" value="1"/>
</dbReference>
<dbReference type="EMBL" id="CP162599">
    <property type="protein sequence ID" value="XDK34065.1"/>
    <property type="molecule type" value="Genomic_DNA"/>
</dbReference>
<evidence type="ECO:0000259" key="5">
    <source>
        <dbReference type="Pfam" id="PF01168"/>
    </source>
</evidence>
<evidence type="ECO:0000256" key="2">
    <source>
        <dbReference type="HAMAP-Rule" id="MF_02087"/>
    </source>
</evidence>
<protein>
    <recommendedName>
        <fullName evidence="2">Pyridoxal phosphate homeostasis protein</fullName>
        <shortName evidence="2">PLP homeostasis protein</shortName>
    </recommendedName>
</protein>
<comment type="function">
    <text evidence="2">Pyridoxal 5'-phosphate (PLP)-binding protein, which is involved in PLP homeostasis.</text>
</comment>
<evidence type="ECO:0000313" key="6">
    <source>
        <dbReference type="EMBL" id="XDK34065.1"/>
    </source>
</evidence>